<protein>
    <submittedName>
        <fullName evidence="1">Uncharacterized protein</fullName>
    </submittedName>
</protein>
<organism evidence="1">
    <name type="scientific">marine sediment metagenome</name>
    <dbReference type="NCBI Taxonomy" id="412755"/>
    <lineage>
        <taxon>unclassified sequences</taxon>
        <taxon>metagenomes</taxon>
        <taxon>ecological metagenomes</taxon>
    </lineage>
</organism>
<name>X1G195_9ZZZZ</name>
<gene>
    <name evidence="1" type="ORF">S03H2_09834</name>
</gene>
<sequence>MGKKPLYIFGVRYAGPKGLRRSPGSNWLANCVARQMAGKKFGSRAAVRAGFSATASSCSGTRGKG</sequence>
<evidence type="ECO:0000313" key="1">
    <source>
        <dbReference type="EMBL" id="GAH26808.1"/>
    </source>
</evidence>
<reference evidence="1" key="1">
    <citation type="journal article" date="2014" name="Front. Microbiol.">
        <title>High frequency of phylogenetically diverse reductive dehalogenase-homologous genes in deep subseafloor sedimentary metagenomes.</title>
        <authorList>
            <person name="Kawai M."/>
            <person name="Futagami T."/>
            <person name="Toyoda A."/>
            <person name="Takaki Y."/>
            <person name="Nishi S."/>
            <person name="Hori S."/>
            <person name="Arai W."/>
            <person name="Tsubouchi T."/>
            <person name="Morono Y."/>
            <person name="Uchiyama I."/>
            <person name="Ito T."/>
            <person name="Fujiyama A."/>
            <person name="Inagaki F."/>
            <person name="Takami H."/>
        </authorList>
    </citation>
    <scope>NUCLEOTIDE SEQUENCE</scope>
    <source>
        <strain evidence="1">Expedition CK06-06</strain>
    </source>
</reference>
<comment type="caution">
    <text evidence="1">The sequence shown here is derived from an EMBL/GenBank/DDBJ whole genome shotgun (WGS) entry which is preliminary data.</text>
</comment>
<dbReference type="AlphaFoldDB" id="X1G195"/>
<proteinExistence type="predicted"/>
<dbReference type="EMBL" id="BARU01005107">
    <property type="protein sequence ID" value="GAH26808.1"/>
    <property type="molecule type" value="Genomic_DNA"/>
</dbReference>
<accession>X1G195</accession>